<dbReference type="EMBL" id="LKAM01000001">
    <property type="protein sequence ID" value="KUM50811.1"/>
    <property type="molecule type" value="Genomic_DNA"/>
</dbReference>
<comment type="caution">
    <text evidence="2">The sequence shown here is derived from an EMBL/GenBank/DDBJ whole genome shotgun (WGS) entry which is preliminary data.</text>
</comment>
<gene>
    <name evidence="2" type="ORF">ABT39_MTgene655</name>
</gene>
<dbReference type="AlphaFoldDB" id="A0A124GP43"/>
<evidence type="ECO:0000313" key="2">
    <source>
        <dbReference type="EMBL" id="KUM50811.1"/>
    </source>
</evidence>
<organism evidence="2">
    <name type="scientific">Picea glauca</name>
    <name type="common">White spruce</name>
    <name type="synonym">Pinus glauca</name>
    <dbReference type="NCBI Taxonomy" id="3330"/>
    <lineage>
        <taxon>Eukaryota</taxon>
        <taxon>Viridiplantae</taxon>
        <taxon>Streptophyta</taxon>
        <taxon>Embryophyta</taxon>
        <taxon>Tracheophyta</taxon>
        <taxon>Spermatophyta</taxon>
        <taxon>Pinopsida</taxon>
        <taxon>Pinidae</taxon>
        <taxon>Conifers I</taxon>
        <taxon>Pinales</taxon>
        <taxon>Pinaceae</taxon>
        <taxon>Picea</taxon>
    </lineage>
</organism>
<feature type="region of interest" description="Disordered" evidence="1">
    <location>
        <begin position="1"/>
        <end position="20"/>
    </location>
</feature>
<sequence length="40" mass="4376">MLHQLDQPPYMDGSSEPTGSTASDLMELLVLMMALLLLRG</sequence>
<keyword evidence="2" id="KW-0496">Mitochondrion</keyword>
<accession>A0A124GP43</accession>
<protein>
    <submittedName>
        <fullName evidence="2">Uncharacterized protein</fullName>
    </submittedName>
</protein>
<proteinExistence type="predicted"/>
<evidence type="ECO:0000256" key="1">
    <source>
        <dbReference type="SAM" id="MobiDB-lite"/>
    </source>
</evidence>
<reference evidence="2" key="1">
    <citation type="journal article" date="2015" name="Genome Biol. Evol.">
        <title>Organellar Genomes of White Spruce (Picea glauca): Assembly and Annotation.</title>
        <authorList>
            <person name="Jackman S.D."/>
            <person name="Warren R.L."/>
            <person name="Gibb E.A."/>
            <person name="Vandervalk B.P."/>
            <person name="Mohamadi H."/>
            <person name="Chu J."/>
            <person name="Raymond A."/>
            <person name="Pleasance S."/>
            <person name="Coope R."/>
            <person name="Wildung M.R."/>
            <person name="Ritland C.E."/>
            <person name="Bousquet J."/>
            <person name="Jones S.J."/>
            <person name="Bohlmann J."/>
            <person name="Birol I."/>
        </authorList>
    </citation>
    <scope>NUCLEOTIDE SEQUENCE [LARGE SCALE GENOMIC DNA]</scope>
    <source>
        <tissue evidence="2">Flushing bud</tissue>
    </source>
</reference>
<geneLocation type="mitochondrion" evidence="2"/>
<name>A0A124GP43_PICGL</name>